<keyword evidence="3" id="KW-1185">Reference proteome</keyword>
<evidence type="ECO:0000313" key="2">
    <source>
        <dbReference type="EMBL" id="TQM57262.1"/>
    </source>
</evidence>
<proteinExistence type="predicted"/>
<name>A0A543HFZ3_9MICO</name>
<dbReference type="Pfam" id="PF04978">
    <property type="entry name" value="MST"/>
    <property type="match status" value="1"/>
</dbReference>
<evidence type="ECO:0000313" key="3">
    <source>
        <dbReference type="Proteomes" id="UP000316747"/>
    </source>
</evidence>
<feature type="region of interest" description="Disordered" evidence="1">
    <location>
        <begin position="1"/>
        <end position="20"/>
    </location>
</feature>
<evidence type="ECO:0000256" key="1">
    <source>
        <dbReference type="SAM" id="MobiDB-lite"/>
    </source>
</evidence>
<organism evidence="2 3">
    <name type="scientific">Humibacillus xanthopallidus</name>
    <dbReference type="NCBI Taxonomy" id="412689"/>
    <lineage>
        <taxon>Bacteria</taxon>
        <taxon>Bacillati</taxon>
        <taxon>Actinomycetota</taxon>
        <taxon>Actinomycetes</taxon>
        <taxon>Micrococcales</taxon>
        <taxon>Intrasporangiaceae</taxon>
        <taxon>Humibacillus</taxon>
    </lineage>
</organism>
<dbReference type="Proteomes" id="UP000316747">
    <property type="component" value="Unassembled WGS sequence"/>
</dbReference>
<protein>
    <submittedName>
        <fullName evidence="2">Uncharacterized protein DUF664</fullName>
    </submittedName>
</protein>
<dbReference type="InterPro" id="IPR034660">
    <property type="entry name" value="DinB/YfiT-like"/>
</dbReference>
<comment type="caution">
    <text evidence="2">The sequence shown here is derived from an EMBL/GenBank/DDBJ whole genome shotgun (WGS) entry which is preliminary data.</text>
</comment>
<dbReference type="AlphaFoldDB" id="A0A543HFZ3"/>
<dbReference type="EMBL" id="VFPM01000004">
    <property type="protein sequence ID" value="TQM57262.1"/>
    <property type="molecule type" value="Genomic_DNA"/>
</dbReference>
<reference evidence="2 3" key="1">
    <citation type="submission" date="2019-06" db="EMBL/GenBank/DDBJ databases">
        <title>Genome sequencing of plant associated microbes to promote plant fitness in Sorghum bicolor and Oryza sativa.</title>
        <authorList>
            <person name="Coleman-Derr D."/>
        </authorList>
    </citation>
    <scope>NUCLEOTIDE SEQUENCE [LARGE SCALE GENOMIC DNA]</scope>
    <source>
        <strain evidence="2 3">KV-663</strain>
    </source>
</reference>
<dbReference type="SUPFAM" id="SSF109854">
    <property type="entry name" value="DinB/YfiT-like putative metalloenzymes"/>
    <property type="match status" value="1"/>
</dbReference>
<gene>
    <name evidence="2" type="ORF">FBY41_4083</name>
</gene>
<dbReference type="Gene3D" id="1.20.120.450">
    <property type="entry name" value="dinb family like domain"/>
    <property type="match status" value="1"/>
</dbReference>
<dbReference type="InterPro" id="IPR007061">
    <property type="entry name" value="MST-like"/>
</dbReference>
<sequence>MARMAGKRYPDMWVDPEDDPRSQGALLGDERATLLDYLRSYRLTLEMKCAGLTAEQLAMRSVPPSTLSLLGLVRHMAAVERNWFRRTMAGEDVPRLYRTPDDRDADFNGAFGDDAVVEEAWARWSEEVAHAEAFVDAAESLDLVSLDPNTRINLREVLVHMIEEYARHCGHADLLRECIDGATGQ</sequence>
<accession>A0A543HFZ3</accession>